<dbReference type="Gene3D" id="3.50.50.60">
    <property type="entry name" value="FAD/NAD(P)-binding domain"/>
    <property type="match status" value="1"/>
</dbReference>
<dbReference type="GO" id="GO:0005737">
    <property type="term" value="C:cytoplasm"/>
    <property type="evidence" value="ECO:0007669"/>
    <property type="project" value="TreeGrafter"/>
</dbReference>
<dbReference type="Proteomes" id="UP000294853">
    <property type="component" value="Chromosome"/>
</dbReference>
<sequence length="496" mass="52768">MTSLWLDGSATLGSDPLPHDHDVDDLVVGAGLTGLTTALLLARAGRRVAVVEARYVGAGTTGNTTAKLSLLQGTRYSQILERQSQQVAQAYVEANREGMEWLLRFCEEHEVPVQRRDAITYAATSEHLRAARGEHDAARSLGLDVAWVESFDVPFPHVGGTLLAAQAQFDPMDVLAALVASLREHGGTLHEGSRVVDVSRTGRPQAQLEDGTRVNAETVMLATGTPILDRGLYFAKLEPLRSYALAFDLPGDSIDMYLSAGSPSRSVREAVGADGSRRLLIGGSGHVVGRGGSTIAHYDELRSWTEQHFPGARESHAWSAQDYKSHDGIPYVGELPRGGGNIFLATGFDKWGMTNAVAAARSVSARILGEPPSWARTMSRRITRPSGALQIASLNAGVGVAGVSTFIDAEARSVERVPAEGEGYVGRSRGVSRTAVSTVEGVTCALSAACTHLGGTVQWNDAEKSWDCPLHGSRFAPDGTVLEGPATTPLRPAEDE</sequence>
<dbReference type="AlphaFoldDB" id="A0A4P7IGH5"/>
<evidence type="ECO:0000256" key="3">
    <source>
        <dbReference type="ARBA" id="ARBA00023004"/>
    </source>
</evidence>
<organism evidence="7 8">
    <name type="scientific">Nocardioides seonyuensis</name>
    <dbReference type="NCBI Taxonomy" id="2518371"/>
    <lineage>
        <taxon>Bacteria</taxon>
        <taxon>Bacillati</taxon>
        <taxon>Actinomycetota</taxon>
        <taxon>Actinomycetes</taxon>
        <taxon>Propionibacteriales</taxon>
        <taxon>Nocardioidaceae</taxon>
        <taxon>Nocardioides</taxon>
    </lineage>
</organism>
<keyword evidence="8" id="KW-1185">Reference proteome</keyword>
<dbReference type="PROSITE" id="PS51296">
    <property type="entry name" value="RIESKE"/>
    <property type="match status" value="1"/>
</dbReference>
<dbReference type="InterPro" id="IPR036922">
    <property type="entry name" value="Rieske_2Fe-2S_sf"/>
</dbReference>
<proteinExistence type="predicted"/>
<evidence type="ECO:0000313" key="8">
    <source>
        <dbReference type="Proteomes" id="UP000294853"/>
    </source>
</evidence>
<keyword evidence="1" id="KW-0001">2Fe-2S</keyword>
<keyword evidence="5" id="KW-1015">Disulfide bond</keyword>
<reference evidence="7 8" key="1">
    <citation type="submission" date="2019-03" db="EMBL/GenBank/DDBJ databases">
        <title>Three New Species of Nocardioides, Nocardioides euryhalodurans sp. nov., Nocardioides seonyuensis sp. nov. and Nocardioides eburneoflavus sp. nov. Iolated from Soil.</title>
        <authorList>
            <person name="Roh S.G."/>
            <person name="Lee C."/>
            <person name="Kim M.-K."/>
            <person name="Kim S.B."/>
        </authorList>
    </citation>
    <scope>NUCLEOTIDE SEQUENCE [LARGE SCALE GENOMIC DNA]</scope>
    <source>
        <strain evidence="7 8">MMS17-SY207-3</strain>
    </source>
</reference>
<dbReference type="PANTHER" id="PTHR13847:SF274">
    <property type="entry name" value="RIESKE 2FE-2S IRON-SULFUR PROTEIN YHFW-RELATED"/>
    <property type="match status" value="1"/>
</dbReference>
<dbReference type="OrthoDB" id="9767869at2"/>
<dbReference type="SUPFAM" id="SSF50022">
    <property type="entry name" value="ISP domain"/>
    <property type="match status" value="1"/>
</dbReference>
<gene>
    <name evidence="7" type="ORF">EXE58_13795</name>
</gene>
<feature type="domain" description="Rieske" evidence="6">
    <location>
        <begin position="412"/>
        <end position="496"/>
    </location>
</feature>
<dbReference type="KEGG" id="nsn:EXE58_13795"/>
<dbReference type="InterPro" id="IPR006076">
    <property type="entry name" value="FAD-dep_OxRdtase"/>
</dbReference>
<dbReference type="Pfam" id="PF01266">
    <property type="entry name" value="DAO"/>
    <property type="match status" value="1"/>
</dbReference>
<dbReference type="SUPFAM" id="SSF51905">
    <property type="entry name" value="FAD/NAD(P)-binding domain"/>
    <property type="match status" value="1"/>
</dbReference>
<dbReference type="GO" id="GO:0016020">
    <property type="term" value="C:membrane"/>
    <property type="evidence" value="ECO:0007669"/>
    <property type="project" value="InterPro"/>
</dbReference>
<dbReference type="Pfam" id="PF00355">
    <property type="entry name" value="Rieske"/>
    <property type="match status" value="1"/>
</dbReference>
<dbReference type="GO" id="GO:0016705">
    <property type="term" value="F:oxidoreductase activity, acting on paired donors, with incorporation or reduction of molecular oxygen"/>
    <property type="evidence" value="ECO:0007669"/>
    <property type="project" value="UniProtKB-ARBA"/>
</dbReference>
<evidence type="ECO:0000313" key="7">
    <source>
        <dbReference type="EMBL" id="QBX56429.1"/>
    </source>
</evidence>
<evidence type="ECO:0000256" key="5">
    <source>
        <dbReference type="ARBA" id="ARBA00023157"/>
    </source>
</evidence>
<evidence type="ECO:0000259" key="6">
    <source>
        <dbReference type="PROSITE" id="PS51296"/>
    </source>
</evidence>
<keyword evidence="4" id="KW-0411">Iron-sulfur</keyword>
<name>A0A4P7IGH5_9ACTN</name>
<evidence type="ECO:0000256" key="2">
    <source>
        <dbReference type="ARBA" id="ARBA00022723"/>
    </source>
</evidence>
<accession>A0A4P7IGH5</accession>
<protein>
    <submittedName>
        <fullName evidence="7">FAD-dependent oxidoreductase</fullName>
    </submittedName>
</protein>
<dbReference type="GO" id="GO:0051537">
    <property type="term" value="F:2 iron, 2 sulfur cluster binding"/>
    <property type="evidence" value="ECO:0007669"/>
    <property type="project" value="UniProtKB-KW"/>
</dbReference>
<dbReference type="GO" id="GO:0046872">
    <property type="term" value="F:metal ion binding"/>
    <property type="evidence" value="ECO:0007669"/>
    <property type="project" value="UniProtKB-KW"/>
</dbReference>
<dbReference type="InterPro" id="IPR005805">
    <property type="entry name" value="Rieske_Fe-S_prot_C"/>
</dbReference>
<dbReference type="Gene3D" id="2.102.10.10">
    <property type="entry name" value="Rieske [2Fe-2S] iron-sulphur domain"/>
    <property type="match status" value="1"/>
</dbReference>
<dbReference type="GO" id="GO:0004497">
    <property type="term" value="F:monooxygenase activity"/>
    <property type="evidence" value="ECO:0007669"/>
    <property type="project" value="UniProtKB-ARBA"/>
</dbReference>
<evidence type="ECO:0000256" key="4">
    <source>
        <dbReference type="ARBA" id="ARBA00023014"/>
    </source>
</evidence>
<evidence type="ECO:0000256" key="1">
    <source>
        <dbReference type="ARBA" id="ARBA00022714"/>
    </source>
</evidence>
<keyword evidence="2" id="KW-0479">Metal-binding</keyword>
<dbReference type="Gene3D" id="3.30.9.10">
    <property type="entry name" value="D-Amino Acid Oxidase, subunit A, domain 2"/>
    <property type="match status" value="1"/>
</dbReference>
<dbReference type="PRINTS" id="PR00162">
    <property type="entry name" value="RIESKE"/>
</dbReference>
<dbReference type="InterPro" id="IPR017941">
    <property type="entry name" value="Rieske_2Fe-2S"/>
</dbReference>
<dbReference type="EMBL" id="CP038436">
    <property type="protein sequence ID" value="QBX56429.1"/>
    <property type="molecule type" value="Genomic_DNA"/>
</dbReference>
<dbReference type="RefSeq" id="WP_135268416.1">
    <property type="nucleotide sequence ID" value="NZ_CP038436.1"/>
</dbReference>
<dbReference type="InterPro" id="IPR036188">
    <property type="entry name" value="FAD/NAD-bd_sf"/>
</dbReference>
<dbReference type="PANTHER" id="PTHR13847">
    <property type="entry name" value="SARCOSINE DEHYDROGENASE-RELATED"/>
    <property type="match status" value="1"/>
</dbReference>
<keyword evidence="3" id="KW-0408">Iron</keyword>